<dbReference type="EMBL" id="CP113089">
    <property type="protein sequence ID" value="WAB81799.1"/>
    <property type="molecule type" value="Genomic_DNA"/>
</dbReference>
<dbReference type="GO" id="GO:0006777">
    <property type="term" value="P:Mo-molybdopterin cofactor biosynthetic process"/>
    <property type="evidence" value="ECO:0007669"/>
    <property type="project" value="InterPro"/>
</dbReference>
<dbReference type="Pfam" id="PF02391">
    <property type="entry name" value="MoaE"/>
    <property type="match status" value="1"/>
</dbReference>
<organism evidence="2 3">
    <name type="scientific">Microcella daejeonensis</name>
    <dbReference type="NCBI Taxonomy" id="2994971"/>
    <lineage>
        <taxon>Bacteria</taxon>
        <taxon>Bacillati</taxon>
        <taxon>Actinomycetota</taxon>
        <taxon>Actinomycetes</taxon>
        <taxon>Micrococcales</taxon>
        <taxon>Microbacteriaceae</taxon>
        <taxon>Microcella</taxon>
    </lineage>
</organism>
<dbReference type="CDD" id="cd00756">
    <property type="entry name" value="MoaE"/>
    <property type="match status" value="1"/>
</dbReference>
<sequence>MADPTVDRLGSQTVGTSEPEPAGDRVLARVTAEPLDAAAVEAWVATRADGAVVTFRGVVRDHDHGQAVTGLEYQAHPEAEALLAQTCARASARTGLRIAAAHRVGPLAIGDLALVAAVASPHRADSFAALAALIDAIKSEVPIWKRQHLADGATEWVGL</sequence>
<reference evidence="2" key="1">
    <citation type="submission" date="2022-11" db="EMBL/GenBank/DDBJ databases">
        <title>Description of Microcella daejonensis nov. sp, isolated from riverside soil.</title>
        <authorList>
            <person name="Molina K.M."/>
            <person name="Kim S.B."/>
        </authorList>
    </citation>
    <scope>NUCLEOTIDE SEQUENCE</scope>
    <source>
        <strain evidence="2">MMS21-STM12</strain>
    </source>
</reference>
<evidence type="ECO:0000313" key="2">
    <source>
        <dbReference type="EMBL" id="WAB81799.1"/>
    </source>
</evidence>
<gene>
    <name evidence="2" type="ORF">OVN18_01910</name>
</gene>
<evidence type="ECO:0000313" key="3">
    <source>
        <dbReference type="Proteomes" id="UP001164706"/>
    </source>
</evidence>
<dbReference type="KEGG" id="mdb:OVN18_01910"/>
<dbReference type="Gene3D" id="3.90.1170.40">
    <property type="entry name" value="Molybdopterin biosynthesis MoaE subunit"/>
    <property type="match status" value="1"/>
</dbReference>
<feature type="region of interest" description="Disordered" evidence="1">
    <location>
        <begin position="1"/>
        <end position="23"/>
    </location>
</feature>
<dbReference type="InterPro" id="IPR036563">
    <property type="entry name" value="MoaE_sf"/>
</dbReference>
<dbReference type="Proteomes" id="UP001164706">
    <property type="component" value="Chromosome"/>
</dbReference>
<evidence type="ECO:0000256" key="1">
    <source>
        <dbReference type="SAM" id="MobiDB-lite"/>
    </source>
</evidence>
<dbReference type="AlphaFoldDB" id="A0A9E8S9A6"/>
<dbReference type="RefSeq" id="WP_267781590.1">
    <property type="nucleotide sequence ID" value="NZ_CP113089.1"/>
</dbReference>
<accession>A0A9E8S9A6</accession>
<protein>
    <submittedName>
        <fullName evidence="2">Molybdenum cofactor biosynthesis protein MoaE</fullName>
    </submittedName>
</protein>
<proteinExistence type="predicted"/>
<dbReference type="InterPro" id="IPR003448">
    <property type="entry name" value="Mopterin_biosynth_MoaE"/>
</dbReference>
<name>A0A9E8S9A6_9MICO</name>
<dbReference type="PANTHER" id="PTHR23404">
    <property type="entry name" value="MOLYBDOPTERIN SYNTHASE RELATED"/>
    <property type="match status" value="1"/>
</dbReference>
<keyword evidence="3" id="KW-1185">Reference proteome</keyword>
<dbReference type="SUPFAM" id="SSF54690">
    <property type="entry name" value="Molybdopterin synthase subunit MoaE"/>
    <property type="match status" value="1"/>
</dbReference>